<protein>
    <submittedName>
        <fullName evidence="1">Uncharacterized protein</fullName>
    </submittedName>
</protein>
<dbReference type="Ensembl" id="ENSRNOT00000111152.2">
    <property type="protein sequence ID" value="ENSRNOP00000086430.1"/>
    <property type="gene ID" value="ENSRNOG00000066633.2"/>
</dbReference>
<reference evidence="1" key="1">
    <citation type="submission" date="2024-01" db="EMBL/GenBank/DDBJ databases">
        <title>GRCr8: a new rat reference genome assembly contstructed from accurate long reads and long range scaffolding.</title>
        <authorList>
            <person name="Doris P.A."/>
            <person name="Kalbfleisch T."/>
            <person name="Li K."/>
            <person name="Howe K."/>
            <person name="Wood J."/>
        </authorList>
    </citation>
    <scope>NUCLEOTIDE SEQUENCE [LARGE SCALE GENOMIC DNA]</scope>
    <source>
        <strain evidence="1">Brown Norway</strain>
    </source>
</reference>
<evidence type="ECO:0000313" key="2">
    <source>
        <dbReference type="Proteomes" id="UP000002494"/>
    </source>
</evidence>
<sequence>MNMTRKSRRPMLNSAGRDIIRAKSRVRIPLAPLIRRRIRPILARRMTRNRMLLLIFTKNLLLPVKVGERRNTWLLETLRTADACSAQEDISILLQGSRKSISAQKTGMRAMKFGAVPMTQSIQS</sequence>
<accession>A0A8I6A267</accession>
<proteinExistence type="predicted"/>
<reference evidence="1" key="2">
    <citation type="submission" date="2025-08" db="UniProtKB">
        <authorList>
            <consortium name="Ensembl"/>
        </authorList>
    </citation>
    <scope>IDENTIFICATION</scope>
    <source>
        <strain evidence="1">Brown Norway</strain>
    </source>
</reference>
<reference evidence="1" key="3">
    <citation type="submission" date="2025-09" db="UniProtKB">
        <authorList>
            <consortium name="Ensembl"/>
        </authorList>
    </citation>
    <scope>IDENTIFICATION</scope>
    <source>
        <strain evidence="1">Brown Norway</strain>
    </source>
</reference>
<dbReference type="AlphaFoldDB" id="A0A8I6A267"/>
<name>A0A8I6A267_RAT</name>
<evidence type="ECO:0000313" key="1">
    <source>
        <dbReference type="Ensembl" id="ENSRNOP00000086430.1"/>
    </source>
</evidence>
<organism evidence="1 2">
    <name type="scientific">Rattus norvegicus</name>
    <name type="common">Rat</name>
    <dbReference type="NCBI Taxonomy" id="10116"/>
    <lineage>
        <taxon>Eukaryota</taxon>
        <taxon>Metazoa</taxon>
        <taxon>Chordata</taxon>
        <taxon>Craniata</taxon>
        <taxon>Vertebrata</taxon>
        <taxon>Euteleostomi</taxon>
        <taxon>Mammalia</taxon>
        <taxon>Eutheria</taxon>
        <taxon>Euarchontoglires</taxon>
        <taxon>Glires</taxon>
        <taxon>Rodentia</taxon>
        <taxon>Myomorpha</taxon>
        <taxon>Muroidea</taxon>
        <taxon>Muridae</taxon>
        <taxon>Murinae</taxon>
        <taxon>Rattus</taxon>
    </lineage>
</organism>
<keyword evidence="2" id="KW-1185">Reference proteome</keyword>
<dbReference type="Proteomes" id="UP000002494">
    <property type="component" value="Chromosome 3"/>
</dbReference>
<dbReference type="GeneTree" id="ENSGT01150000289660"/>